<proteinExistence type="predicted"/>
<feature type="compositionally biased region" description="Acidic residues" evidence="1">
    <location>
        <begin position="121"/>
        <end position="130"/>
    </location>
</feature>
<evidence type="ECO:0000313" key="3">
    <source>
        <dbReference type="Proteomes" id="UP001153365"/>
    </source>
</evidence>
<dbReference type="Proteomes" id="UP001153365">
    <property type="component" value="Unassembled WGS sequence"/>
</dbReference>
<feature type="region of interest" description="Disordered" evidence="1">
    <location>
        <begin position="99"/>
        <end position="205"/>
    </location>
</feature>
<evidence type="ECO:0000256" key="1">
    <source>
        <dbReference type="SAM" id="MobiDB-lite"/>
    </source>
</evidence>
<organism evidence="2 3">
    <name type="scientific">Phakopsora pachyrhizi</name>
    <name type="common">Asian soybean rust disease fungus</name>
    <dbReference type="NCBI Taxonomy" id="170000"/>
    <lineage>
        <taxon>Eukaryota</taxon>
        <taxon>Fungi</taxon>
        <taxon>Dikarya</taxon>
        <taxon>Basidiomycota</taxon>
        <taxon>Pucciniomycotina</taxon>
        <taxon>Pucciniomycetes</taxon>
        <taxon>Pucciniales</taxon>
        <taxon>Phakopsoraceae</taxon>
        <taxon>Phakopsora</taxon>
    </lineage>
</organism>
<dbReference type="EMBL" id="CALTRL010000416">
    <property type="protein sequence ID" value="CAH7668015.1"/>
    <property type="molecule type" value="Genomic_DNA"/>
</dbReference>
<accession>A0AAV0AIG3</accession>
<dbReference type="AlphaFoldDB" id="A0AAV0AIG3"/>
<reference evidence="2" key="1">
    <citation type="submission" date="2022-06" db="EMBL/GenBank/DDBJ databases">
        <authorList>
            <consortium name="SYNGENTA / RWTH Aachen University"/>
        </authorList>
    </citation>
    <scope>NUCLEOTIDE SEQUENCE</scope>
</reference>
<comment type="caution">
    <text evidence="2">The sequence shown here is derived from an EMBL/GenBank/DDBJ whole genome shotgun (WGS) entry which is preliminary data.</text>
</comment>
<keyword evidence="3" id="KW-1185">Reference proteome</keyword>
<feature type="compositionally biased region" description="Basic residues" evidence="1">
    <location>
        <begin position="179"/>
        <end position="190"/>
    </location>
</feature>
<sequence>MASFSAAAPLSESERFALSKRKADNGWGCKYSGPLGLGIDTSIDLPSIVASLCLKVNFDHQGCEYFHPGHKGSNNKDTKSCAGGKWDNDLSICVTINSADHEGPPRKGNHGDSHFKAQSFDEPEVDDGDSDSPKTGHGPVKVPKKVDNHDSEDDDDYEPVSPLNFGQSPSDDDEENKKNPRKKHQKTPKSSHNDGKHHGKKCSSNEYYSSNIKKCVDKSFFLRPNEDNSCEKGEIDAILHLCLDISLLGSPLPSENPIADLTDLGGSNKKNKCTDGKKYSPLISACVDASFLAKPLKGKDCKNGQRLDTPLYVYSKKCLCNR</sequence>
<feature type="compositionally biased region" description="Basic and acidic residues" evidence="1">
    <location>
        <begin position="99"/>
        <end position="115"/>
    </location>
</feature>
<name>A0AAV0AIG3_PHAPC</name>
<gene>
    <name evidence="2" type="ORF">PPACK8108_LOCUS2472</name>
</gene>
<evidence type="ECO:0000313" key="2">
    <source>
        <dbReference type="EMBL" id="CAH7668015.1"/>
    </source>
</evidence>
<protein>
    <submittedName>
        <fullName evidence="2">Expressed protein</fullName>
    </submittedName>
</protein>